<protein>
    <submittedName>
        <fullName evidence="1">Uncharacterized protein</fullName>
    </submittedName>
</protein>
<evidence type="ECO:0000313" key="2">
    <source>
        <dbReference type="Proteomes" id="UP000821865"/>
    </source>
</evidence>
<proteinExistence type="predicted"/>
<dbReference type="Proteomes" id="UP000821865">
    <property type="component" value="Chromosome 6"/>
</dbReference>
<gene>
    <name evidence="1" type="ORF">HPB49_010719</name>
</gene>
<accession>A0ACB8CKQ7</accession>
<reference evidence="1" key="1">
    <citation type="submission" date="2020-05" db="EMBL/GenBank/DDBJ databases">
        <title>Large-scale comparative analyses of tick genomes elucidate their genetic diversity and vector capacities.</title>
        <authorList>
            <person name="Jia N."/>
            <person name="Wang J."/>
            <person name="Shi W."/>
            <person name="Du L."/>
            <person name="Sun Y."/>
            <person name="Zhan W."/>
            <person name="Jiang J."/>
            <person name="Wang Q."/>
            <person name="Zhang B."/>
            <person name="Ji P."/>
            <person name="Sakyi L.B."/>
            <person name="Cui X."/>
            <person name="Yuan T."/>
            <person name="Jiang B."/>
            <person name="Yang W."/>
            <person name="Lam T.T.-Y."/>
            <person name="Chang Q."/>
            <person name="Ding S."/>
            <person name="Wang X."/>
            <person name="Zhu J."/>
            <person name="Ruan X."/>
            <person name="Zhao L."/>
            <person name="Wei J."/>
            <person name="Que T."/>
            <person name="Du C."/>
            <person name="Cheng J."/>
            <person name="Dai P."/>
            <person name="Han X."/>
            <person name="Huang E."/>
            <person name="Gao Y."/>
            <person name="Liu J."/>
            <person name="Shao H."/>
            <person name="Ye R."/>
            <person name="Li L."/>
            <person name="Wei W."/>
            <person name="Wang X."/>
            <person name="Wang C."/>
            <person name="Yang T."/>
            <person name="Huo Q."/>
            <person name="Li W."/>
            <person name="Guo W."/>
            <person name="Chen H."/>
            <person name="Zhou L."/>
            <person name="Ni X."/>
            <person name="Tian J."/>
            <person name="Zhou Y."/>
            <person name="Sheng Y."/>
            <person name="Liu T."/>
            <person name="Pan Y."/>
            <person name="Xia L."/>
            <person name="Li J."/>
            <person name="Zhao F."/>
            <person name="Cao W."/>
        </authorList>
    </citation>
    <scope>NUCLEOTIDE SEQUENCE</scope>
    <source>
        <strain evidence="1">Dsil-2018</strain>
    </source>
</reference>
<keyword evidence="2" id="KW-1185">Reference proteome</keyword>
<sequence>MENYSLVNGTETVVAQCLPLRSLLTSSDPRYSGRRHRFFGRRSRAVLRGSELGGTPHLPPPLPPLDGIPHWGTVTGKIEPPRRGFPRSAPAPSTGARAGGQPRVDQRSVLTGPVRLQPPRRDSLTARERVRWEGKGRRASLLPLLLGAPAGPSSAQGGRVLAVLLAARSSRSTPLEPEGRDVVEGESLRLSCHFNPALASRNLLYYWFRTNRHGKDNAAISGSALDSHYSVEYYPAEGRYDLLISRAQYDKDNGHFECKLKEGGSGADVHNAAYEVTVLIAPGEPRITPSSPTAREAEPLALTCASEGGSPDPDVEWFRGDERLPSALTRGGARDRPTAAVLTLTPGREDDGAEFRCRVTNRAMPQGSAYEARTTIRVHYAPKITVGPYNPLNVMVGSDATLTCSVLANPPVRSVRWMKRGQLLSNTYNHTIPSVTPEDSGDYACVADNGILQPSQAELHLSVLYGPRVNVLPEQEAAQGENVAIKCNVASNPEPHSILWTKQGDGQFALQGDTLRLDRVTAEDAGTYICQATVIMRPSATAIHTEVVGNDSVVLHVRHKPGEAEITPQGPTAVAGRPFVLTCGARPPGWPRPEYRWWREGQEHIDLGHRSNHSFLSVHSSHEGRYFCQPHNALGKGSIASVYLAVNEAATIVVPLRPQIIRKAGDQSQSVTCRARGKPKPQVHWTHRDKELQMSPESGFEIKTIENIEDNETEENMPAYSTMALVAAAKSEMMLRIEHPPQVRHTYNRVAFDPGDMAVLRCQMQAYPEPTFEWVFKGRILERYANYATNVTDDGDDLYTGALSVADVKESDYGDYTCRAWNQVGDVQRTILKLVKKSAPDQPGRLVAVSSDSDKVTLQWTEGFNGGFSNTEFVVTYSNVASGQTKNESCRSHNPCTITGLEPKSEYVMKVVAVNARGFSSYSEEITVQTKVNLKDMPRPMSAQYDQETGRVYFTVELNTERLLARVEGRARGQEQWMPLAEVEVDRPQISLEVANAAALVDIRVLLCLQSNASWCGDERLAEPFDEFSMTTEGSLHPVGAPVTIKTMNVVIIVAVAAGLFFLLVVVFVCCCWKRKASKVNKKDYESEVQNSPHMTNGHAGNQITSNGMLYGSADMLDGVHSGNGSDGAGDLWVKGGQGEMSTPPETSYQPYDARMPSGYYYPDDYQGLNEDVMNLKNREHLHRSSRCIPCTIPVTYTNILVQTMDSSPEPPLGLDSPVSPTVPARITVNEQWVS</sequence>
<comment type="caution">
    <text evidence="1">The sequence shown here is derived from an EMBL/GenBank/DDBJ whole genome shotgun (WGS) entry which is preliminary data.</text>
</comment>
<organism evidence="1 2">
    <name type="scientific">Dermacentor silvarum</name>
    <name type="common">Tick</name>
    <dbReference type="NCBI Taxonomy" id="543639"/>
    <lineage>
        <taxon>Eukaryota</taxon>
        <taxon>Metazoa</taxon>
        <taxon>Ecdysozoa</taxon>
        <taxon>Arthropoda</taxon>
        <taxon>Chelicerata</taxon>
        <taxon>Arachnida</taxon>
        <taxon>Acari</taxon>
        <taxon>Parasitiformes</taxon>
        <taxon>Ixodida</taxon>
        <taxon>Ixodoidea</taxon>
        <taxon>Ixodidae</taxon>
        <taxon>Rhipicephalinae</taxon>
        <taxon>Dermacentor</taxon>
    </lineage>
</organism>
<evidence type="ECO:0000313" key="1">
    <source>
        <dbReference type="EMBL" id="KAH7945411.1"/>
    </source>
</evidence>
<dbReference type="EMBL" id="CM023475">
    <property type="protein sequence ID" value="KAH7945411.1"/>
    <property type="molecule type" value="Genomic_DNA"/>
</dbReference>
<name>A0ACB8CKQ7_DERSI</name>